<dbReference type="GO" id="GO:0006412">
    <property type="term" value="P:translation"/>
    <property type="evidence" value="ECO:0007669"/>
    <property type="project" value="UniProtKB-UniRule"/>
</dbReference>
<evidence type="ECO:0000256" key="8">
    <source>
        <dbReference type="ARBA" id="ARBA00022980"/>
    </source>
</evidence>
<evidence type="ECO:0000256" key="6">
    <source>
        <dbReference type="ARBA" id="ARBA00022833"/>
    </source>
</evidence>
<feature type="binding site" evidence="11">
    <location>
        <position position="37"/>
    </location>
    <ligand>
        <name>Zn(2+)</name>
        <dbReference type="ChEBI" id="CHEBI:29105"/>
    </ligand>
</feature>
<keyword evidence="7 11" id="KW-0694">RNA-binding</keyword>
<comment type="similarity">
    <text evidence="2 11 12">Belongs to the eukaryotic ribosomal protein eL37 family.</text>
</comment>
<dbReference type="eggNOG" id="arCOG04126">
    <property type="taxonomic scope" value="Archaea"/>
</dbReference>
<dbReference type="GO" id="GO:1990904">
    <property type="term" value="C:ribonucleoprotein complex"/>
    <property type="evidence" value="ECO:0007669"/>
    <property type="project" value="UniProtKB-KW"/>
</dbReference>
<dbReference type="PROSITE" id="PS01077">
    <property type="entry name" value="RIBOSOMAL_L37E"/>
    <property type="match status" value="1"/>
</dbReference>
<protein>
    <recommendedName>
        <fullName evidence="10 11">Large ribosomal subunit protein eL37</fullName>
    </recommendedName>
</protein>
<dbReference type="GO" id="GO:0005840">
    <property type="term" value="C:ribosome"/>
    <property type="evidence" value="ECO:0007669"/>
    <property type="project" value="UniProtKB-KW"/>
</dbReference>
<dbReference type="GO" id="GO:0003735">
    <property type="term" value="F:structural constituent of ribosome"/>
    <property type="evidence" value="ECO:0007669"/>
    <property type="project" value="InterPro"/>
</dbReference>
<evidence type="ECO:0000256" key="12">
    <source>
        <dbReference type="RuleBase" id="RU000576"/>
    </source>
</evidence>
<evidence type="ECO:0000256" key="1">
    <source>
        <dbReference type="ARBA" id="ARBA00003058"/>
    </source>
</evidence>
<evidence type="ECO:0000256" key="2">
    <source>
        <dbReference type="ARBA" id="ARBA00009805"/>
    </source>
</evidence>
<evidence type="ECO:0000256" key="7">
    <source>
        <dbReference type="ARBA" id="ARBA00022884"/>
    </source>
</evidence>
<dbReference type="GO" id="GO:0019843">
    <property type="term" value="F:rRNA binding"/>
    <property type="evidence" value="ECO:0007669"/>
    <property type="project" value="UniProtKB-KW"/>
</dbReference>
<organism evidence="13 14">
    <name type="scientific">Pyrobaculum islandicum (strain DSM 4184 / JCM 9189 / GEO3)</name>
    <dbReference type="NCBI Taxonomy" id="384616"/>
    <lineage>
        <taxon>Archaea</taxon>
        <taxon>Thermoproteota</taxon>
        <taxon>Thermoprotei</taxon>
        <taxon>Thermoproteales</taxon>
        <taxon>Thermoproteaceae</taxon>
        <taxon>Pyrobaculum</taxon>
    </lineage>
</organism>
<dbReference type="Proteomes" id="UP000002595">
    <property type="component" value="Chromosome"/>
</dbReference>
<gene>
    <name evidence="11" type="primary">rpl37e</name>
    <name evidence="13" type="ordered locus">Pisl_1082</name>
</gene>
<keyword evidence="6 11" id="KW-0862">Zinc</keyword>
<accession>A1RTH2</accession>
<dbReference type="GO" id="GO:0008270">
    <property type="term" value="F:zinc ion binding"/>
    <property type="evidence" value="ECO:0007669"/>
    <property type="project" value="UniProtKB-UniRule"/>
</dbReference>
<dbReference type="KEGG" id="pis:Pisl_1082"/>
<dbReference type="InterPro" id="IPR011332">
    <property type="entry name" value="Ribosomal_zn-bd"/>
</dbReference>
<comment type="function">
    <text evidence="1 11">Binds to the 23S rRNA.</text>
</comment>
<keyword evidence="14" id="KW-1185">Reference proteome</keyword>
<evidence type="ECO:0000256" key="11">
    <source>
        <dbReference type="HAMAP-Rule" id="MF_00547"/>
    </source>
</evidence>
<evidence type="ECO:0000256" key="9">
    <source>
        <dbReference type="ARBA" id="ARBA00023274"/>
    </source>
</evidence>
<evidence type="ECO:0000256" key="5">
    <source>
        <dbReference type="ARBA" id="ARBA00022771"/>
    </source>
</evidence>
<dbReference type="OrthoDB" id="5619at2157"/>
<keyword evidence="8 11" id="KW-0689">Ribosomal protein</keyword>
<evidence type="ECO:0000256" key="10">
    <source>
        <dbReference type="ARBA" id="ARBA00035225"/>
    </source>
</evidence>
<feature type="binding site" evidence="11">
    <location>
        <position position="19"/>
    </location>
    <ligand>
        <name>Zn(2+)</name>
        <dbReference type="ChEBI" id="CHEBI:29105"/>
    </ligand>
</feature>
<dbReference type="HAMAP" id="MF_00547">
    <property type="entry name" value="Ribosomal_eL37"/>
    <property type="match status" value="1"/>
</dbReference>
<keyword evidence="4 11" id="KW-0699">rRNA-binding</keyword>
<evidence type="ECO:0000313" key="14">
    <source>
        <dbReference type="Proteomes" id="UP000002595"/>
    </source>
</evidence>
<name>A1RTH2_PYRIL</name>
<keyword evidence="5 11" id="KW-0863">Zinc-finger</keyword>
<feature type="zinc finger region" description="C4-type" evidence="11">
    <location>
        <begin position="19"/>
        <end position="37"/>
    </location>
</feature>
<evidence type="ECO:0000313" key="13">
    <source>
        <dbReference type="EMBL" id="ABL88254.1"/>
    </source>
</evidence>
<dbReference type="InterPro" id="IPR001569">
    <property type="entry name" value="Ribosomal_eL37"/>
</dbReference>
<keyword evidence="9 11" id="KW-0687">Ribonucleoprotein</keyword>
<feature type="binding site" evidence="11">
    <location>
        <position position="22"/>
    </location>
    <ligand>
        <name>Zn(2+)</name>
        <dbReference type="ChEBI" id="CHEBI:29105"/>
    </ligand>
</feature>
<evidence type="ECO:0000256" key="4">
    <source>
        <dbReference type="ARBA" id="ARBA00022730"/>
    </source>
</evidence>
<dbReference type="EMBL" id="CP000504">
    <property type="protein sequence ID" value="ABL88254.1"/>
    <property type="molecule type" value="Genomic_DNA"/>
</dbReference>
<dbReference type="Pfam" id="PF01907">
    <property type="entry name" value="Ribosomal_L37e"/>
    <property type="match status" value="1"/>
</dbReference>
<proteinExistence type="inferred from homology"/>
<comment type="cofactor">
    <cofactor evidence="11">
        <name>Zn(2+)</name>
        <dbReference type="ChEBI" id="CHEBI:29105"/>
    </cofactor>
    <text evidence="11">Binds 1 zinc ion per subunit.</text>
</comment>
<dbReference type="GeneID" id="52278236"/>
<dbReference type="SUPFAM" id="SSF57829">
    <property type="entry name" value="Zn-binding ribosomal proteins"/>
    <property type="match status" value="1"/>
</dbReference>
<dbReference type="Gene3D" id="2.20.25.30">
    <property type="match status" value="1"/>
</dbReference>
<dbReference type="AlphaFoldDB" id="A1RTH2"/>
<dbReference type="HOGENOM" id="CLU_208825_0_0_2"/>
<evidence type="ECO:0000256" key="3">
    <source>
        <dbReference type="ARBA" id="ARBA00022723"/>
    </source>
</evidence>
<keyword evidence="3 11" id="KW-0479">Metal-binding</keyword>
<dbReference type="RefSeq" id="WP_011762829.1">
    <property type="nucleotide sequence ID" value="NC_008701.1"/>
</dbReference>
<dbReference type="NCBIfam" id="NF003214">
    <property type="entry name" value="PRK04179.1"/>
    <property type="match status" value="1"/>
</dbReference>
<feature type="binding site" evidence="11">
    <location>
        <position position="34"/>
    </location>
    <ligand>
        <name>Zn(2+)</name>
        <dbReference type="ChEBI" id="CHEBI:29105"/>
    </ligand>
</feature>
<dbReference type="STRING" id="384616.Pisl_1082"/>
<reference evidence="13" key="1">
    <citation type="submission" date="2006-12" db="EMBL/GenBank/DDBJ databases">
        <title>Complete sequence of Pyrobaculum islandicum DSM 4184.</title>
        <authorList>
            <person name="Copeland A."/>
            <person name="Lucas S."/>
            <person name="Lapidus A."/>
            <person name="Barry K."/>
            <person name="Detter J.C."/>
            <person name="Glavina del Rio T."/>
            <person name="Dalin E."/>
            <person name="Tice H."/>
            <person name="Pitluck S."/>
            <person name="Meincke L."/>
            <person name="Brettin T."/>
            <person name="Bruce D."/>
            <person name="Han C."/>
            <person name="Tapia R."/>
            <person name="Gilna P."/>
            <person name="Schmutz J."/>
            <person name="Larimer F."/>
            <person name="Land M."/>
            <person name="Hauser L."/>
            <person name="Kyrpides N."/>
            <person name="Mikhailova N."/>
            <person name="Cozen A.E."/>
            <person name="Fitz-Gibbon S.T."/>
            <person name="House C.H."/>
            <person name="Saltikov C."/>
            <person name="Lowe T."/>
            <person name="Richardson P."/>
        </authorList>
    </citation>
    <scope>NUCLEOTIDE SEQUENCE [LARGE SCALE GENOMIC DNA]</scope>
    <source>
        <strain evidence="13">DSM 4184</strain>
    </source>
</reference>
<sequence length="52" mass="6085">MKGTPSMGKHSKGKTHIRCPRCGRHSYNVSKKYCAACGWGRTKRWRKYNWAK</sequence>
<dbReference type="FunFam" id="2.20.25.30:FF:000003">
    <property type="entry name" value="50S ribosomal protein L37e"/>
    <property type="match status" value="1"/>
</dbReference>
<comment type="function">
    <text evidence="12">Component of the large ribosomal subunit. The ribosome is a large ribonucleoprotein complex responsible for the synthesis of proteins in the cell.</text>
</comment>
<dbReference type="InterPro" id="IPR018267">
    <property type="entry name" value="Ribosomal_eL37_CS"/>
</dbReference>
<dbReference type="InterPro" id="IPR011331">
    <property type="entry name" value="Ribosomal_eL37/eL43"/>
</dbReference>